<protein>
    <submittedName>
        <fullName evidence="2">Uncharacterized protein</fullName>
    </submittedName>
</protein>
<proteinExistence type="predicted"/>
<organism evidence="1 2">
    <name type="scientific">Panagrolaimus sp. ES5</name>
    <dbReference type="NCBI Taxonomy" id="591445"/>
    <lineage>
        <taxon>Eukaryota</taxon>
        <taxon>Metazoa</taxon>
        <taxon>Ecdysozoa</taxon>
        <taxon>Nematoda</taxon>
        <taxon>Chromadorea</taxon>
        <taxon>Rhabditida</taxon>
        <taxon>Tylenchina</taxon>
        <taxon>Panagrolaimomorpha</taxon>
        <taxon>Panagrolaimoidea</taxon>
        <taxon>Panagrolaimidae</taxon>
        <taxon>Panagrolaimus</taxon>
    </lineage>
</organism>
<evidence type="ECO:0000313" key="2">
    <source>
        <dbReference type="WBParaSite" id="ES5_v2.g18134.t1"/>
    </source>
</evidence>
<dbReference type="Proteomes" id="UP000887579">
    <property type="component" value="Unplaced"/>
</dbReference>
<name>A0AC34FLM5_9BILA</name>
<dbReference type="WBParaSite" id="ES5_v2.g18134.t1">
    <property type="protein sequence ID" value="ES5_v2.g18134.t1"/>
    <property type="gene ID" value="ES5_v2.g18134"/>
</dbReference>
<reference evidence="2" key="1">
    <citation type="submission" date="2022-11" db="UniProtKB">
        <authorList>
            <consortium name="WormBaseParasite"/>
        </authorList>
    </citation>
    <scope>IDENTIFICATION</scope>
</reference>
<accession>A0AC34FLM5</accession>
<sequence>MVSCAQCCIFFLVISTIPIYVFLGLFWHSLNQHWSHLPYFGFGVFNCFLLLVASVAKHRHLLSLYLLCDAVRAVLQLILSVFTIKRAIKVSPRDIEETFGIEGFYKTVETSTNLKNATIIFDHVQNWSQYVFISFVIFSFMDIIVTVSRMALGHSVRKAAIREYKHQL</sequence>
<evidence type="ECO:0000313" key="1">
    <source>
        <dbReference type="Proteomes" id="UP000887579"/>
    </source>
</evidence>